<feature type="transmembrane region" description="Helical" evidence="10">
    <location>
        <begin position="15"/>
        <end position="40"/>
    </location>
</feature>
<reference evidence="12 13" key="1">
    <citation type="submission" date="2022-05" db="EMBL/GenBank/DDBJ databases">
        <authorList>
            <consortium name="Genoscope - CEA"/>
            <person name="William W."/>
        </authorList>
    </citation>
    <scope>NUCLEOTIDE SEQUENCE [LARGE SCALE GENOMIC DNA]</scope>
</reference>
<accession>A0ABN8MLY1</accession>
<evidence type="ECO:0000256" key="6">
    <source>
        <dbReference type="ARBA" id="ARBA00023136"/>
    </source>
</evidence>
<dbReference type="PROSITE" id="PS50262">
    <property type="entry name" value="G_PROTEIN_RECEP_F1_2"/>
    <property type="match status" value="1"/>
</dbReference>
<comment type="subcellular location">
    <subcellularLocation>
        <location evidence="1">Cell membrane</location>
        <topology evidence="1">Multi-pass membrane protein</topology>
    </subcellularLocation>
</comment>
<gene>
    <name evidence="12" type="ORF">PEVE_00036898</name>
</gene>
<feature type="transmembrane region" description="Helical" evidence="10">
    <location>
        <begin position="166"/>
        <end position="189"/>
    </location>
</feature>
<dbReference type="PANTHER" id="PTHR24246:SF27">
    <property type="entry name" value="ADENOSINE RECEPTOR, ISOFORM A"/>
    <property type="match status" value="1"/>
</dbReference>
<protein>
    <recommendedName>
        <fullName evidence="11">G-protein coupled receptors family 1 profile domain-containing protein</fullName>
    </recommendedName>
</protein>
<feature type="transmembrane region" description="Helical" evidence="10">
    <location>
        <begin position="236"/>
        <end position="263"/>
    </location>
</feature>
<evidence type="ECO:0000256" key="7">
    <source>
        <dbReference type="ARBA" id="ARBA00023170"/>
    </source>
</evidence>
<evidence type="ECO:0000313" key="13">
    <source>
        <dbReference type="Proteomes" id="UP001159427"/>
    </source>
</evidence>
<dbReference type="SUPFAM" id="SSF81321">
    <property type="entry name" value="Family A G protein-coupled receptor-like"/>
    <property type="match status" value="1"/>
</dbReference>
<evidence type="ECO:0000256" key="1">
    <source>
        <dbReference type="ARBA" id="ARBA00004651"/>
    </source>
</evidence>
<evidence type="ECO:0000256" key="3">
    <source>
        <dbReference type="ARBA" id="ARBA00022692"/>
    </source>
</evidence>
<feature type="domain" description="G-protein coupled receptors family 1 profile" evidence="11">
    <location>
        <begin position="32"/>
        <end position="297"/>
    </location>
</feature>
<keyword evidence="7" id="KW-0675">Receptor</keyword>
<evidence type="ECO:0000313" key="12">
    <source>
        <dbReference type="EMBL" id="CAH3029892.1"/>
    </source>
</evidence>
<keyword evidence="5" id="KW-0297">G-protein coupled receptor</keyword>
<evidence type="ECO:0000259" key="11">
    <source>
        <dbReference type="PROSITE" id="PS50262"/>
    </source>
</evidence>
<keyword evidence="3 10" id="KW-0812">Transmembrane</keyword>
<organism evidence="12 13">
    <name type="scientific">Porites evermanni</name>
    <dbReference type="NCBI Taxonomy" id="104178"/>
    <lineage>
        <taxon>Eukaryota</taxon>
        <taxon>Metazoa</taxon>
        <taxon>Cnidaria</taxon>
        <taxon>Anthozoa</taxon>
        <taxon>Hexacorallia</taxon>
        <taxon>Scleractinia</taxon>
        <taxon>Fungiina</taxon>
        <taxon>Poritidae</taxon>
        <taxon>Porites</taxon>
    </lineage>
</organism>
<feature type="transmembrane region" description="Helical" evidence="10">
    <location>
        <begin position="89"/>
        <end position="112"/>
    </location>
</feature>
<keyword evidence="2" id="KW-1003">Cell membrane</keyword>
<keyword evidence="13" id="KW-1185">Reference proteome</keyword>
<evidence type="ECO:0000256" key="2">
    <source>
        <dbReference type="ARBA" id="ARBA00022475"/>
    </source>
</evidence>
<evidence type="ECO:0000256" key="9">
    <source>
        <dbReference type="ARBA" id="ARBA00023224"/>
    </source>
</evidence>
<dbReference type="PRINTS" id="PR00237">
    <property type="entry name" value="GPCRRHODOPSN"/>
</dbReference>
<evidence type="ECO:0000256" key="5">
    <source>
        <dbReference type="ARBA" id="ARBA00023040"/>
    </source>
</evidence>
<evidence type="ECO:0000256" key="8">
    <source>
        <dbReference type="ARBA" id="ARBA00023180"/>
    </source>
</evidence>
<sequence>MNETSQGARSPLTSLVAWCIVFGLIALAIIIGNAVAIAVLTRKKLLRKRTSYFLISLAVADMTVGIFSVPSFIYQLVRFWQERLFAPSIILNIVKTVDVLCGLASTFTLTIIALERVYAICLPLRHRTSTRRLYDLSISTVWILAGLLSSLYFFHVYRLIQHKIFFWFLILTFFSSMLVMLLAYLAIWIKASGPIVSAREASLEYSDSSSDKQRTSFTSQYGKERSRRAAENDRKLAVTVFIVTTVFILTWLPFHIINLIVFLECKAFPCSAQPSTNVIYFCKLLHYSNSLLNPVIYSLRLKDFRSTLKVIISSKI</sequence>
<dbReference type="InterPro" id="IPR017452">
    <property type="entry name" value="GPCR_Rhodpsn_7TM"/>
</dbReference>
<dbReference type="Proteomes" id="UP001159427">
    <property type="component" value="Unassembled WGS sequence"/>
</dbReference>
<evidence type="ECO:0000256" key="10">
    <source>
        <dbReference type="SAM" id="Phobius"/>
    </source>
</evidence>
<dbReference type="InterPro" id="IPR000276">
    <property type="entry name" value="GPCR_Rhodpsn"/>
</dbReference>
<feature type="transmembrane region" description="Helical" evidence="10">
    <location>
        <begin position="133"/>
        <end position="154"/>
    </location>
</feature>
<keyword evidence="6 10" id="KW-0472">Membrane</keyword>
<proteinExistence type="predicted"/>
<dbReference type="Pfam" id="PF00001">
    <property type="entry name" value="7tm_1"/>
    <property type="match status" value="1"/>
</dbReference>
<dbReference type="Gene3D" id="1.20.1070.10">
    <property type="entry name" value="Rhodopsin 7-helix transmembrane proteins"/>
    <property type="match status" value="1"/>
</dbReference>
<name>A0ABN8MLY1_9CNID</name>
<dbReference type="EMBL" id="CALNXI010000598">
    <property type="protein sequence ID" value="CAH3029892.1"/>
    <property type="molecule type" value="Genomic_DNA"/>
</dbReference>
<feature type="transmembrane region" description="Helical" evidence="10">
    <location>
        <begin position="52"/>
        <end position="77"/>
    </location>
</feature>
<comment type="caution">
    <text evidence="12">The sequence shown here is derived from an EMBL/GenBank/DDBJ whole genome shotgun (WGS) entry which is preliminary data.</text>
</comment>
<keyword evidence="9" id="KW-0807">Transducer</keyword>
<dbReference type="PANTHER" id="PTHR24246">
    <property type="entry name" value="OLFACTORY RECEPTOR AND ADENOSINE RECEPTOR"/>
    <property type="match status" value="1"/>
</dbReference>
<evidence type="ECO:0000256" key="4">
    <source>
        <dbReference type="ARBA" id="ARBA00022989"/>
    </source>
</evidence>
<keyword evidence="8" id="KW-0325">Glycoprotein</keyword>
<keyword evidence="4 10" id="KW-1133">Transmembrane helix</keyword>